<proteinExistence type="predicted"/>
<evidence type="ECO:0000259" key="3">
    <source>
        <dbReference type="PROSITE" id="PS50110"/>
    </source>
</evidence>
<dbReference type="PANTHER" id="PTHR44591:SF3">
    <property type="entry name" value="RESPONSE REGULATORY DOMAIN-CONTAINING PROTEIN"/>
    <property type="match status" value="1"/>
</dbReference>
<dbReference type="InterPro" id="IPR050595">
    <property type="entry name" value="Bact_response_regulator"/>
</dbReference>
<name>A0A150PII0_SORCE</name>
<dbReference type="Gene3D" id="3.40.50.2300">
    <property type="match status" value="1"/>
</dbReference>
<evidence type="ECO:0000313" key="4">
    <source>
        <dbReference type="EMBL" id="KYF55460.1"/>
    </source>
</evidence>
<dbReference type="InterPro" id="IPR001789">
    <property type="entry name" value="Sig_transdc_resp-reg_receiver"/>
</dbReference>
<dbReference type="Proteomes" id="UP000075420">
    <property type="component" value="Unassembled WGS sequence"/>
</dbReference>
<dbReference type="SMART" id="SM00448">
    <property type="entry name" value="REC"/>
    <property type="match status" value="1"/>
</dbReference>
<evidence type="ECO:0000256" key="1">
    <source>
        <dbReference type="ARBA" id="ARBA00022553"/>
    </source>
</evidence>
<comment type="caution">
    <text evidence="4">The sequence shown here is derived from an EMBL/GenBank/DDBJ whole genome shotgun (WGS) entry which is preliminary data.</text>
</comment>
<dbReference type="Pfam" id="PF00072">
    <property type="entry name" value="Response_reg"/>
    <property type="match status" value="1"/>
</dbReference>
<dbReference type="PROSITE" id="PS50110">
    <property type="entry name" value="RESPONSE_REGULATORY"/>
    <property type="match status" value="1"/>
</dbReference>
<dbReference type="CDD" id="cd00156">
    <property type="entry name" value="REC"/>
    <property type="match status" value="1"/>
</dbReference>
<accession>A0A150PII0</accession>
<dbReference type="AlphaFoldDB" id="A0A150PII0"/>
<dbReference type="SUPFAM" id="SSF52172">
    <property type="entry name" value="CheY-like"/>
    <property type="match status" value="1"/>
</dbReference>
<reference evidence="4 5" key="1">
    <citation type="submission" date="2014-02" db="EMBL/GenBank/DDBJ databases">
        <title>The small core and large imbalanced accessory genome model reveals a collaborative survival strategy of Sorangium cellulosum strains in nature.</title>
        <authorList>
            <person name="Han K."/>
            <person name="Peng R."/>
            <person name="Blom J."/>
            <person name="Li Y.-Z."/>
        </authorList>
    </citation>
    <scope>NUCLEOTIDE SEQUENCE [LARGE SCALE GENOMIC DNA]</scope>
    <source>
        <strain evidence="4 5">So0157-25</strain>
    </source>
</reference>
<protein>
    <recommendedName>
        <fullName evidence="3">Response regulatory domain-containing protein</fullName>
    </recommendedName>
</protein>
<keyword evidence="1 2" id="KW-0597">Phosphoprotein</keyword>
<organism evidence="4 5">
    <name type="scientific">Sorangium cellulosum</name>
    <name type="common">Polyangium cellulosum</name>
    <dbReference type="NCBI Taxonomy" id="56"/>
    <lineage>
        <taxon>Bacteria</taxon>
        <taxon>Pseudomonadati</taxon>
        <taxon>Myxococcota</taxon>
        <taxon>Polyangia</taxon>
        <taxon>Polyangiales</taxon>
        <taxon>Polyangiaceae</taxon>
        <taxon>Sorangium</taxon>
    </lineage>
</organism>
<gene>
    <name evidence="4" type="ORF">BE08_45450</name>
</gene>
<dbReference type="EMBL" id="JELY01001527">
    <property type="protein sequence ID" value="KYF55460.1"/>
    <property type="molecule type" value="Genomic_DNA"/>
</dbReference>
<dbReference type="GO" id="GO:0000160">
    <property type="term" value="P:phosphorelay signal transduction system"/>
    <property type="evidence" value="ECO:0007669"/>
    <property type="project" value="InterPro"/>
</dbReference>
<dbReference type="PANTHER" id="PTHR44591">
    <property type="entry name" value="STRESS RESPONSE REGULATOR PROTEIN 1"/>
    <property type="match status" value="1"/>
</dbReference>
<feature type="domain" description="Response regulatory" evidence="3">
    <location>
        <begin position="7"/>
        <end position="123"/>
    </location>
</feature>
<evidence type="ECO:0000313" key="5">
    <source>
        <dbReference type="Proteomes" id="UP000075420"/>
    </source>
</evidence>
<evidence type="ECO:0000256" key="2">
    <source>
        <dbReference type="PROSITE-ProRule" id="PRU00169"/>
    </source>
</evidence>
<dbReference type="InterPro" id="IPR011006">
    <property type="entry name" value="CheY-like_superfamily"/>
</dbReference>
<sequence>MALRKAVILLIEDSDVDRTIYGRYLRDWADIDVTLIEAPTGKAALEACAKTPPDCIILDYRLPDMDGLELLEKLKRVTDAPVIFITGQPAPMMLTRAQSLGIAGYLWKEVLGSARLREAILSALKVCALAAVSLRV</sequence>
<feature type="modified residue" description="4-aspartylphosphate" evidence="2">
    <location>
        <position position="59"/>
    </location>
</feature>